<dbReference type="PRINTS" id="PR00344">
    <property type="entry name" value="BCTRLSENSOR"/>
</dbReference>
<dbReference type="Gene3D" id="3.30.565.10">
    <property type="entry name" value="Histidine kinase-like ATPase, C-terminal domain"/>
    <property type="match status" value="1"/>
</dbReference>
<evidence type="ECO:0000256" key="4">
    <source>
        <dbReference type="ARBA" id="ARBA00022741"/>
    </source>
</evidence>
<dbReference type="InterPro" id="IPR001789">
    <property type="entry name" value="Sig_transdc_resp-reg_receiver"/>
</dbReference>
<dbReference type="Pfam" id="PF13426">
    <property type="entry name" value="PAS_9"/>
    <property type="match status" value="1"/>
</dbReference>
<reference evidence="13" key="1">
    <citation type="journal article" date="2016" name="Front. Microbiol.">
        <title>The complete genome sequence of hyperthermophile Dictyoglomus turgidum DSM 6724 reveals a specialized carbohydrate fermentor.</title>
        <authorList>
            <person name="Brumm P.J."/>
            <person name="Gowda K."/>
            <person name="Robb F.T."/>
            <person name="Mead D.A."/>
        </authorList>
    </citation>
    <scope>NUCLEOTIDE SEQUENCE [LARGE SCALE GENOMIC DNA]</scope>
    <source>
        <strain evidence="13">DSM 6724 / Z-1310</strain>
    </source>
</reference>
<dbReference type="EC" id="2.7.13.3" evidence="2"/>
<dbReference type="GO" id="GO:0000155">
    <property type="term" value="F:phosphorelay sensor kinase activity"/>
    <property type="evidence" value="ECO:0000318"/>
    <property type="project" value="GO_Central"/>
</dbReference>
<accession>B8DYY2</accession>
<evidence type="ECO:0000256" key="2">
    <source>
        <dbReference type="ARBA" id="ARBA00012438"/>
    </source>
</evidence>
<dbReference type="SUPFAM" id="SSF55785">
    <property type="entry name" value="PYP-like sensor domain (PAS domain)"/>
    <property type="match status" value="1"/>
</dbReference>
<dbReference type="EMBL" id="CP001251">
    <property type="protein sequence ID" value="ACK41608.1"/>
    <property type="molecule type" value="Genomic_DNA"/>
</dbReference>
<evidence type="ECO:0000313" key="13">
    <source>
        <dbReference type="Proteomes" id="UP000007719"/>
    </source>
</evidence>
<name>B8DYY2_DICTD</name>
<dbReference type="SUPFAM" id="SSF55874">
    <property type="entry name" value="ATPase domain of HSP90 chaperone/DNA topoisomerase II/histidine kinase"/>
    <property type="match status" value="1"/>
</dbReference>
<dbReference type="RefSeq" id="WP_012582693.1">
    <property type="nucleotide sequence ID" value="NC_011661.1"/>
</dbReference>
<dbReference type="AlphaFoldDB" id="B8DYY2"/>
<protein>
    <recommendedName>
        <fullName evidence="2">histidine kinase</fullName>
        <ecNumber evidence="2">2.7.13.3</ecNumber>
    </recommendedName>
</protein>
<dbReference type="STRING" id="515635.Dtur_0284"/>
<dbReference type="Gene3D" id="3.30.450.20">
    <property type="entry name" value="PAS domain"/>
    <property type="match status" value="1"/>
</dbReference>
<dbReference type="Gene3D" id="3.40.50.2300">
    <property type="match status" value="1"/>
</dbReference>
<dbReference type="Proteomes" id="UP000007719">
    <property type="component" value="Chromosome"/>
</dbReference>
<dbReference type="InterPro" id="IPR036890">
    <property type="entry name" value="HATPase_C_sf"/>
</dbReference>
<dbReference type="GO" id="GO:0005524">
    <property type="term" value="F:ATP binding"/>
    <property type="evidence" value="ECO:0007669"/>
    <property type="project" value="UniProtKB-KW"/>
</dbReference>
<dbReference type="InterPro" id="IPR000014">
    <property type="entry name" value="PAS"/>
</dbReference>
<dbReference type="CDD" id="cd00130">
    <property type="entry name" value="PAS"/>
    <property type="match status" value="1"/>
</dbReference>
<dbReference type="InterPro" id="IPR011006">
    <property type="entry name" value="CheY-like_superfamily"/>
</dbReference>
<comment type="catalytic activity">
    <reaction evidence="1">
        <text>ATP + protein L-histidine = ADP + protein N-phospho-L-histidine.</text>
        <dbReference type="EC" id="2.7.13.3"/>
    </reaction>
</comment>
<evidence type="ECO:0000259" key="11">
    <source>
        <dbReference type="PROSITE" id="PS50112"/>
    </source>
</evidence>
<dbReference type="CDD" id="cd00156">
    <property type="entry name" value="REC"/>
    <property type="match status" value="1"/>
</dbReference>
<dbReference type="PROSITE" id="PS50110">
    <property type="entry name" value="RESPONSE_REGULATORY"/>
    <property type="match status" value="1"/>
</dbReference>
<keyword evidence="6" id="KW-0067">ATP-binding</keyword>
<dbReference type="PANTHER" id="PTHR43065">
    <property type="entry name" value="SENSOR HISTIDINE KINASE"/>
    <property type="match status" value="1"/>
</dbReference>
<keyword evidence="8" id="KW-0597">Phosphoprotein</keyword>
<dbReference type="FunCoup" id="B8DYY2">
    <property type="interactions" value="187"/>
</dbReference>
<feature type="domain" description="Histidine kinase" evidence="9">
    <location>
        <begin position="185"/>
        <end position="357"/>
    </location>
</feature>
<keyword evidence="4" id="KW-0547">Nucleotide-binding</keyword>
<dbReference type="InterPro" id="IPR035965">
    <property type="entry name" value="PAS-like_dom_sf"/>
</dbReference>
<dbReference type="InterPro" id="IPR005467">
    <property type="entry name" value="His_kinase_dom"/>
</dbReference>
<keyword evidence="13" id="KW-1185">Reference proteome</keyword>
<proteinExistence type="predicted"/>
<dbReference type="OrthoDB" id="9788063at2"/>
<dbReference type="PROSITE" id="PS50109">
    <property type="entry name" value="HIS_KIN"/>
    <property type="match status" value="1"/>
</dbReference>
<dbReference type="InParanoid" id="B8DYY2"/>
<sequence>MNLNYLIIENLQERAEFIRKELAKEFNLNSLIAIPIYSENEFIGVCDKKKTELSPSLAVQIARVFETKKSIAKIQELLRLIDISDDAIIVLDEEDKVLFWNQGAEKLYGISKMDALGKNINKILSYSYEAIKGKLISKRKWIGEIEQRKSGGERILVGSFMELVKNEEEEGYKIFIRNTDITFIRRLQEQLNRAQKLESIGNLASGIAHDLNNIFTPKNIDIKIEISGELHPILGDPTSINQVLLNLCVNAKDAMPNGGVLTIKVENVYIDEDYAKWNPMSKVGDYVVITVADTGIGIPKDVMDKIFDPYFTTKGEKGTGLGLSTVYTIVKEHEGFINVYSEEGKGTVFKVYIPAISNHKNKKEEDRKEISEKKSYVLVVEDEKHIREIVKDMLERNNLNVLLAENGKEAVKILEKNKELINLAIVDYNLSDVKGDVLIGEIKAMLPELKIILMKNKQYSCR</sequence>
<dbReference type="GO" id="GO:0007165">
    <property type="term" value="P:signal transduction"/>
    <property type="evidence" value="ECO:0000318"/>
    <property type="project" value="GO_Central"/>
</dbReference>
<evidence type="ECO:0000256" key="1">
    <source>
        <dbReference type="ARBA" id="ARBA00000085"/>
    </source>
</evidence>
<dbReference type="InterPro" id="IPR004358">
    <property type="entry name" value="Sig_transdc_His_kin-like_C"/>
</dbReference>
<feature type="modified residue" description="4-aspartylphosphate" evidence="8">
    <location>
        <position position="427"/>
    </location>
</feature>
<dbReference type="eggNOG" id="COG4191">
    <property type="taxonomic scope" value="Bacteria"/>
</dbReference>
<evidence type="ECO:0000256" key="8">
    <source>
        <dbReference type="PROSITE-ProRule" id="PRU00169"/>
    </source>
</evidence>
<dbReference type="Pfam" id="PF00072">
    <property type="entry name" value="Response_reg"/>
    <property type="match status" value="1"/>
</dbReference>
<evidence type="ECO:0000313" key="12">
    <source>
        <dbReference type="EMBL" id="ACK41608.1"/>
    </source>
</evidence>
<organism evidence="12 13">
    <name type="scientific">Dictyoglomus turgidum (strain DSM 6724 / Z-1310)</name>
    <dbReference type="NCBI Taxonomy" id="515635"/>
    <lineage>
        <taxon>Bacteria</taxon>
        <taxon>Pseudomonadati</taxon>
        <taxon>Dictyoglomota</taxon>
        <taxon>Dictyoglomia</taxon>
        <taxon>Dictyoglomales</taxon>
        <taxon>Dictyoglomaceae</taxon>
        <taxon>Dictyoglomus</taxon>
    </lineage>
</organism>
<feature type="domain" description="PAS" evidence="11">
    <location>
        <begin position="73"/>
        <end position="126"/>
    </location>
</feature>
<evidence type="ECO:0000259" key="9">
    <source>
        <dbReference type="PROSITE" id="PS50109"/>
    </source>
</evidence>
<evidence type="ECO:0000259" key="10">
    <source>
        <dbReference type="PROSITE" id="PS50110"/>
    </source>
</evidence>
<dbReference type="NCBIfam" id="TIGR00229">
    <property type="entry name" value="sensory_box"/>
    <property type="match status" value="1"/>
</dbReference>
<dbReference type="KEGG" id="dtu:Dtur_0284"/>
<evidence type="ECO:0000256" key="6">
    <source>
        <dbReference type="ARBA" id="ARBA00022840"/>
    </source>
</evidence>
<dbReference type="SUPFAM" id="SSF52172">
    <property type="entry name" value="CheY-like"/>
    <property type="match status" value="1"/>
</dbReference>
<dbReference type="SMART" id="SM00091">
    <property type="entry name" value="PAS"/>
    <property type="match status" value="1"/>
</dbReference>
<gene>
    <name evidence="12" type="ordered locus">Dtur_0284</name>
</gene>
<feature type="domain" description="Response regulatory" evidence="10">
    <location>
        <begin position="376"/>
        <end position="462"/>
    </location>
</feature>
<dbReference type="SMART" id="SM00387">
    <property type="entry name" value="HATPase_c"/>
    <property type="match status" value="1"/>
</dbReference>
<dbReference type="HOGENOM" id="CLU_000445_114_51_0"/>
<evidence type="ECO:0000256" key="3">
    <source>
        <dbReference type="ARBA" id="ARBA00022679"/>
    </source>
</evidence>
<keyword evidence="5 12" id="KW-0418">Kinase</keyword>
<keyword evidence="3" id="KW-0808">Transferase</keyword>
<evidence type="ECO:0000256" key="5">
    <source>
        <dbReference type="ARBA" id="ARBA00022777"/>
    </source>
</evidence>
<keyword evidence="7" id="KW-0902">Two-component regulatory system</keyword>
<evidence type="ECO:0000256" key="7">
    <source>
        <dbReference type="ARBA" id="ARBA00023012"/>
    </source>
</evidence>
<dbReference type="EnsemblBacteria" id="ACK41608">
    <property type="protein sequence ID" value="ACK41608"/>
    <property type="gene ID" value="Dtur_0284"/>
</dbReference>
<dbReference type="PANTHER" id="PTHR43065:SF46">
    <property type="entry name" value="C4-DICARBOXYLATE TRANSPORT SENSOR PROTEIN DCTB"/>
    <property type="match status" value="1"/>
</dbReference>
<dbReference type="PROSITE" id="PS50112">
    <property type="entry name" value="PAS"/>
    <property type="match status" value="1"/>
</dbReference>
<dbReference type="InterPro" id="IPR003594">
    <property type="entry name" value="HATPase_dom"/>
</dbReference>
<dbReference type="Pfam" id="PF02518">
    <property type="entry name" value="HATPase_c"/>
    <property type="match status" value="1"/>
</dbReference>